<feature type="domain" description="Thioredoxin" evidence="5">
    <location>
        <begin position="26"/>
        <end position="169"/>
    </location>
</feature>
<keyword evidence="4" id="KW-0676">Redox-active center</keyword>
<evidence type="ECO:0000313" key="6">
    <source>
        <dbReference type="EMBL" id="MCH7411854.1"/>
    </source>
</evidence>
<dbReference type="InterPro" id="IPR013766">
    <property type="entry name" value="Thioredoxin_domain"/>
</dbReference>
<dbReference type="Gene3D" id="3.40.30.10">
    <property type="entry name" value="Glutaredoxin"/>
    <property type="match status" value="1"/>
</dbReference>
<dbReference type="PANTHER" id="PTHR42852">
    <property type="entry name" value="THIOL:DISULFIDE INTERCHANGE PROTEIN DSBE"/>
    <property type="match status" value="1"/>
</dbReference>
<reference evidence="6" key="1">
    <citation type="submission" date="2022-03" db="EMBL/GenBank/DDBJ databases">
        <title>De novo assembled genomes of Belliella spp. (Cyclobacteriaceae) strains.</title>
        <authorList>
            <person name="Szabo A."/>
            <person name="Korponai K."/>
            <person name="Felfoldi T."/>
        </authorList>
    </citation>
    <scope>NUCLEOTIDE SEQUENCE</scope>
    <source>
        <strain evidence="6">DSM 111903</strain>
    </source>
</reference>
<comment type="caution">
    <text evidence="6">The sequence shown here is derived from an EMBL/GenBank/DDBJ whole genome shotgun (WGS) entry which is preliminary data.</text>
</comment>
<gene>
    <name evidence="6" type="ORF">MM213_00025</name>
</gene>
<dbReference type="CDD" id="cd02966">
    <property type="entry name" value="TlpA_like_family"/>
    <property type="match status" value="1"/>
</dbReference>
<dbReference type="InterPro" id="IPR000866">
    <property type="entry name" value="AhpC/TSA"/>
</dbReference>
<evidence type="ECO:0000256" key="3">
    <source>
        <dbReference type="ARBA" id="ARBA00023157"/>
    </source>
</evidence>
<dbReference type="InterPro" id="IPR050553">
    <property type="entry name" value="Thioredoxin_ResA/DsbE_sf"/>
</dbReference>
<dbReference type="RefSeq" id="WP_241298222.1">
    <property type="nucleotide sequence ID" value="NZ_JAKZGO010000001.1"/>
</dbReference>
<evidence type="ECO:0000313" key="7">
    <source>
        <dbReference type="Proteomes" id="UP001165430"/>
    </source>
</evidence>
<evidence type="ECO:0000256" key="2">
    <source>
        <dbReference type="ARBA" id="ARBA00022748"/>
    </source>
</evidence>
<keyword evidence="2" id="KW-0201">Cytochrome c-type biogenesis</keyword>
<sequence length="430" mass="49210">MKKQITLLIIMLLSFYAFGQEKLEPLDIGDQIPNLKFENVLNHPSGEILLSDYRGKLLILDFWATWCAPCVASFPKLDSLDKAFGEDLVILPVTYQSKEDVEKVFSRIPKLKNIKKPMIYGDEVLRHIFPHKTLPHYVWLDAKGNYLTSTNGEMVTAERIGLYLQNMEVPLPNKVAYQEYDDARSLFFENEQINGKAPMLFSVWAPRIVGIRSGYKIVEEGHHYRISVTNLTLASIFKLAYRDLGGYIAHSRVEVISKNAHNVSPKYSELSAKDWVDKGNTYCYELAVPVAQKEDAFAFMRDDISRAFPEFEARLLEKEREVWVLKRVEGQAIPKESSGDYIFEQSHGGFALENSYLYAFTHALEAKWLQHLEMPLIDETGIDYPITMTLETSASDPDQINQALKAYGLALVREKRNLEVLTIMDKPKNP</sequence>
<dbReference type="PANTHER" id="PTHR42852:SF6">
    <property type="entry name" value="THIOL:DISULFIDE INTERCHANGE PROTEIN DSBE"/>
    <property type="match status" value="1"/>
</dbReference>
<dbReference type="Pfam" id="PF00578">
    <property type="entry name" value="AhpC-TSA"/>
    <property type="match status" value="1"/>
</dbReference>
<keyword evidence="7" id="KW-1185">Reference proteome</keyword>
<name>A0ABS9V603_9BACT</name>
<comment type="subcellular location">
    <subcellularLocation>
        <location evidence="1">Cell envelope</location>
    </subcellularLocation>
</comment>
<evidence type="ECO:0000256" key="4">
    <source>
        <dbReference type="ARBA" id="ARBA00023284"/>
    </source>
</evidence>
<dbReference type="PROSITE" id="PS51352">
    <property type="entry name" value="THIOREDOXIN_2"/>
    <property type="match status" value="1"/>
</dbReference>
<protein>
    <submittedName>
        <fullName evidence="6">TlpA family protein disulfide reductase</fullName>
    </submittedName>
</protein>
<dbReference type="Proteomes" id="UP001165430">
    <property type="component" value="Unassembled WGS sequence"/>
</dbReference>
<dbReference type="SUPFAM" id="SSF52833">
    <property type="entry name" value="Thioredoxin-like"/>
    <property type="match status" value="1"/>
</dbReference>
<keyword evidence="3" id="KW-1015">Disulfide bond</keyword>
<dbReference type="EMBL" id="JAKZGO010000001">
    <property type="protein sequence ID" value="MCH7411854.1"/>
    <property type="molecule type" value="Genomic_DNA"/>
</dbReference>
<dbReference type="InterPro" id="IPR036249">
    <property type="entry name" value="Thioredoxin-like_sf"/>
</dbReference>
<evidence type="ECO:0000259" key="5">
    <source>
        <dbReference type="PROSITE" id="PS51352"/>
    </source>
</evidence>
<dbReference type="PROSITE" id="PS00194">
    <property type="entry name" value="THIOREDOXIN_1"/>
    <property type="match status" value="1"/>
</dbReference>
<proteinExistence type="predicted"/>
<organism evidence="6 7">
    <name type="scientific">Belliella alkalica</name>
    <dbReference type="NCBI Taxonomy" id="1730871"/>
    <lineage>
        <taxon>Bacteria</taxon>
        <taxon>Pseudomonadati</taxon>
        <taxon>Bacteroidota</taxon>
        <taxon>Cytophagia</taxon>
        <taxon>Cytophagales</taxon>
        <taxon>Cyclobacteriaceae</taxon>
        <taxon>Belliella</taxon>
    </lineage>
</organism>
<evidence type="ECO:0000256" key="1">
    <source>
        <dbReference type="ARBA" id="ARBA00004196"/>
    </source>
</evidence>
<dbReference type="InterPro" id="IPR017937">
    <property type="entry name" value="Thioredoxin_CS"/>
</dbReference>
<accession>A0ABS9V603</accession>